<dbReference type="Gene3D" id="3.40.50.1820">
    <property type="entry name" value="alpha/beta hydrolase"/>
    <property type="match status" value="1"/>
</dbReference>
<proteinExistence type="predicted"/>
<gene>
    <name evidence="1" type="ORF">SeMB42_g05675</name>
</gene>
<dbReference type="AlphaFoldDB" id="A0A507CQ39"/>
<evidence type="ECO:0000313" key="2">
    <source>
        <dbReference type="Proteomes" id="UP000317494"/>
    </source>
</evidence>
<dbReference type="EMBL" id="QEAN01000280">
    <property type="protein sequence ID" value="TPX41208.1"/>
    <property type="molecule type" value="Genomic_DNA"/>
</dbReference>
<dbReference type="InterPro" id="IPR029058">
    <property type="entry name" value="AB_hydrolase_fold"/>
</dbReference>
<comment type="caution">
    <text evidence="1">The sequence shown here is derived from an EMBL/GenBank/DDBJ whole genome shotgun (WGS) entry which is preliminary data.</text>
</comment>
<reference evidence="1 2" key="1">
    <citation type="journal article" date="2019" name="Sci. Rep.">
        <title>Comparative genomics of chytrid fungi reveal insights into the obligate biotrophic and pathogenic lifestyle of Synchytrium endobioticum.</title>
        <authorList>
            <person name="van de Vossenberg B.T.L.H."/>
            <person name="Warris S."/>
            <person name="Nguyen H.D.T."/>
            <person name="van Gent-Pelzer M.P.E."/>
            <person name="Joly D.L."/>
            <person name="van de Geest H.C."/>
            <person name="Bonants P.J.M."/>
            <person name="Smith D.S."/>
            <person name="Levesque C.A."/>
            <person name="van der Lee T.A.J."/>
        </authorList>
    </citation>
    <scope>NUCLEOTIDE SEQUENCE [LARGE SCALE GENOMIC DNA]</scope>
    <source>
        <strain evidence="1 2">MB42</strain>
    </source>
</reference>
<evidence type="ECO:0000313" key="1">
    <source>
        <dbReference type="EMBL" id="TPX41208.1"/>
    </source>
</evidence>
<accession>A0A507CQ39</accession>
<dbReference type="VEuPathDB" id="FungiDB:SeMB42_g05675"/>
<sequence>MGTVYAKESDGPPICPVLIQVGSAERLRDEGIYFAMQRFKNSDCRLEMYQDMINIFQMFMPSKYISGVALRRFGQFVQDVTAHEAFVISPITRYVMRWATLLAHVTWLKRCLIGYKKGVNPKRLLSTFFAGLHQPKLCRASMEPSLLKS</sequence>
<name>A0A507CQ39_9FUNG</name>
<protein>
    <submittedName>
        <fullName evidence="1">Uncharacterized protein</fullName>
    </submittedName>
</protein>
<dbReference type="Proteomes" id="UP000317494">
    <property type="component" value="Unassembled WGS sequence"/>
</dbReference>
<organism evidence="1 2">
    <name type="scientific">Synchytrium endobioticum</name>
    <dbReference type="NCBI Taxonomy" id="286115"/>
    <lineage>
        <taxon>Eukaryota</taxon>
        <taxon>Fungi</taxon>
        <taxon>Fungi incertae sedis</taxon>
        <taxon>Chytridiomycota</taxon>
        <taxon>Chytridiomycota incertae sedis</taxon>
        <taxon>Chytridiomycetes</taxon>
        <taxon>Synchytriales</taxon>
        <taxon>Synchytriaceae</taxon>
        <taxon>Synchytrium</taxon>
    </lineage>
</organism>
<keyword evidence="2" id="KW-1185">Reference proteome</keyword>